<evidence type="ECO:0000313" key="3">
    <source>
        <dbReference type="Proteomes" id="UP000627292"/>
    </source>
</evidence>
<feature type="transmembrane region" description="Helical" evidence="1">
    <location>
        <begin position="580"/>
        <end position="597"/>
    </location>
</feature>
<comment type="caution">
    <text evidence="2">The sequence shown here is derived from an EMBL/GenBank/DDBJ whole genome shotgun (WGS) entry which is preliminary data.</text>
</comment>
<feature type="transmembrane region" description="Helical" evidence="1">
    <location>
        <begin position="462"/>
        <end position="478"/>
    </location>
</feature>
<name>A0A917J1C8_9BACT</name>
<feature type="transmembrane region" description="Helical" evidence="1">
    <location>
        <begin position="422"/>
        <end position="442"/>
    </location>
</feature>
<keyword evidence="3" id="KW-1185">Reference proteome</keyword>
<feature type="transmembrane region" description="Helical" evidence="1">
    <location>
        <begin position="194"/>
        <end position="211"/>
    </location>
</feature>
<dbReference type="PANTHER" id="PTHR38454">
    <property type="entry name" value="INTEGRAL MEMBRANE PROTEIN-RELATED"/>
    <property type="match status" value="1"/>
</dbReference>
<dbReference type="RefSeq" id="WP_188954764.1">
    <property type="nucleotide sequence ID" value="NZ_BMIB01000003.1"/>
</dbReference>
<feature type="transmembrane region" description="Helical" evidence="1">
    <location>
        <begin position="385"/>
        <end position="410"/>
    </location>
</feature>
<keyword evidence="1" id="KW-0472">Membrane</keyword>
<feature type="transmembrane region" description="Helical" evidence="1">
    <location>
        <begin position="12"/>
        <end position="31"/>
    </location>
</feature>
<feature type="transmembrane region" description="Helical" evidence="1">
    <location>
        <begin position="556"/>
        <end position="574"/>
    </location>
</feature>
<proteinExistence type="predicted"/>
<feature type="transmembrane region" description="Helical" evidence="1">
    <location>
        <begin position="362"/>
        <end position="379"/>
    </location>
</feature>
<evidence type="ECO:0000256" key="1">
    <source>
        <dbReference type="SAM" id="Phobius"/>
    </source>
</evidence>
<protein>
    <submittedName>
        <fullName evidence="2">Membrane protein</fullName>
    </submittedName>
</protein>
<dbReference type="InterPro" id="IPR018580">
    <property type="entry name" value="Uncharacterised_YfhO"/>
</dbReference>
<sequence>MKHFSWKSIYPHLLAIGIFLLITIIYCKPALESGVTLVQSDITSVNGMAHQLNEHKKATGESPLWATNMFSGMPAFQIVYPLPFNPVSYIGVVLQLGLPKPFNFFFLACICFYILCMCIRLRPIVGIIAALAFAYCTYNPIIIGAGHDTKMLAMAYMPALLGSVILIYNKKYISGFILTAVFTCLELMQNHQQISYYIVIVIGIMTVSYMVQWIKAKEFKPMVIAVALALVAGIIGVLGNSTNLFTVADFAKESKRGGVLDMSAKNGKAAKTEGLTEEYAFQWSYGRMETFSLMFPGVQGYGLHYAQRDGDQYLFPKLDENSKTARYFQEKLNVGEDQAANIATQVSQSLYWGPQPFTNGPVYLGAVVCFLFILSLFIVDKKYTYWIVAASLLTIIMSWGANFAGFNNFLFKHLPFYNKFRVPTIILVVPQLLFALSAALALETIITTQNTAALWKQLKKGLIATGAVFAVVVAFYVTSDFSKENTQRTAAFNNIIKGNPADMQNAMRDLNAKFKPETDNQLYENFMFNTKGDQEISKGVLHALRQDRASLLGKDILVALVYVLLAFAFIYGFVERKINATVLLAGVGIVLMIDLLVMDSKYLNDKSYTVKEHYEEENFPMSAADKAILQDKDPNYRVYNMVKGDPFQDANTSYFHKSIGGYHPAKLGIYDDLITYQLSGKMNLPVLNMLNTKYIIQPGADNNPTPTQNPGALGNAWFVKGVHWVNGPAEEMTALDNFDPKDTAVLDNKYKSLIDGKFTADSAAVIRQTKFDNDAVSYECNSAAPQLAVFSEIYYKDWYAYIDGKQADVLKANYVLRALVVPAGKHTIEFKFEPKVYKQTYVLSTIAGWLMLLAFLGWLGKEIIAITKTEQATK</sequence>
<keyword evidence="1" id="KW-1133">Transmembrane helix</keyword>
<dbReference type="Pfam" id="PF09586">
    <property type="entry name" value="YfhO"/>
    <property type="match status" value="1"/>
</dbReference>
<feature type="transmembrane region" description="Helical" evidence="1">
    <location>
        <begin position="102"/>
        <end position="119"/>
    </location>
</feature>
<reference evidence="2" key="2">
    <citation type="submission" date="2020-09" db="EMBL/GenBank/DDBJ databases">
        <authorList>
            <person name="Sun Q."/>
            <person name="Zhou Y."/>
        </authorList>
    </citation>
    <scope>NUCLEOTIDE SEQUENCE</scope>
    <source>
        <strain evidence="2">CGMCC 1.15290</strain>
    </source>
</reference>
<reference evidence="2" key="1">
    <citation type="journal article" date="2014" name="Int. J. Syst. Evol. Microbiol.">
        <title>Complete genome sequence of Corynebacterium casei LMG S-19264T (=DSM 44701T), isolated from a smear-ripened cheese.</title>
        <authorList>
            <consortium name="US DOE Joint Genome Institute (JGI-PGF)"/>
            <person name="Walter F."/>
            <person name="Albersmeier A."/>
            <person name="Kalinowski J."/>
            <person name="Ruckert C."/>
        </authorList>
    </citation>
    <scope>NUCLEOTIDE SEQUENCE</scope>
    <source>
        <strain evidence="2">CGMCC 1.15290</strain>
    </source>
</reference>
<dbReference type="PANTHER" id="PTHR38454:SF1">
    <property type="entry name" value="INTEGRAL MEMBRANE PROTEIN"/>
    <property type="match status" value="1"/>
</dbReference>
<dbReference type="AlphaFoldDB" id="A0A917J1C8"/>
<feature type="transmembrane region" description="Helical" evidence="1">
    <location>
        <begin position="124"/>
        <end position="145"/>
    </location>
</feature>
<feature type="transmembrane region" description="Helical" evidence="1">
    <location>
        <begin position="223"/>
        <end position="246"/>
    </location>
</feature>
<gene>
    <name evidence="2" type="ORF">GCM10011379_35830</name>
</gene>
<dbReference type="EMBL" id="BMIB01000003">
    <property type="protein sequence ID" value="GGH73854.1"/>
    <property type="molecule type" value="Genomic_DNA"/>
</dbReference>
<evidence type="ECO:0000313" key="2">
    <source>
        <dbReference type="EMBL" id="GGH73854.1"/>
    </source>
</evidence>
<organism evidence="2 3">
    <name type="scientific">Filimonas zeae</name>
    <dbReference type="NCBI Taxonomy" id="1737353"/>
    <lineage>
        <taxon>Bacteria</taxon>
        <taxon>Pseudomonadati</taxon>
        <taxon>Bacteroidota</taxon>
        <taxon>Chitinophagia</taxon>
        <taxon>Chitinophagales</taxon>
        <taxon>Chitinophagaceae</taxon>
        <taxon>Filimonas</taxon>
    </lineage>
</organism>
<keyword evidence="1" id="KW-0812">Transmembrane</keyword>
<feature type="transmembrane region" description="Helical" evidence="1">
    <location>
        <begin position="841"/>
        <end position="860"/>
    </location>
</feature>
<dbReference type="Proteomes" id="UP000627292">
    <property type="component" value="Unassembled WGS sequence"/>
</dbReference>
<accession>A0A917J1C8</accession>